<organism evidence="10 11">
    <name type="scientific">Roseivirga misakiensis</name>
    <dbReference type="NCBI Taxonomy" id="1563681"/>
    <lineage>
        <taxon>Bacteria</taxon>
        <taxon>Pseudomonadati</taxon>
        <taxon>Bacteroidota</taxon>
        <taxon>Cytophagia</taxon>
        <taxon>Cytophagales</taxon>
        <taxon>Roseivirgaceae</taxon>
        <taxon>Roseivirga</taxon>
    </lineage>
</organism>
<dbReference type="RefSeq" id="WP_069835700.1">
    <property type="nucleotide sequence ID" value="NZ_MDGQ01000005.1"/>
</dbReference>
<dbReference type="EC" id="2.7.4.25" evidence="8"/>
<feature type="binding site" evidence="8">
    <location>
        <begin position="10"/>
        <end position="18"/>
    </location>
    <ligand>
        <name>ATP</name>
        <dbReference type="ChEBI" id="CHEBI:30616"/>
    </ligand>
</feature>
<dbReference type="NCBIfam" id="TIGR00017">
    <property type="entry name" value="cmk"/>
    <property type="match status" value="1"/>
</dbReference>
<comment type="catalytic activity">
    <reaction evidence="7 8">
        <text>CMP + ATP = CDP + ADP</text>
        <dbReference type="Rhea" id="RHEA:11600"/>
        <dbReference type="ChEBI" id="CHEBI:30616"/>
        <dbReference type="ChEBI" id="CHEBI:58069"/>
        <dbReference type="ChEBI" id="CHEBI:60377"/>
        <dbReference type="ChEBI" id="CHEBI:456216"/>
        <dbReference type="EC" id="2.7.4.25"/>
    </reaction>
</comment>
<evidence type="ECO:0000259" key="9">
    <source>
        <dbReference type="Pfam" id="PF02224"/>
    </source>
</evidence>
<dbReference type="STRING" id="1563681.BFP71_11975"/>
<keyword evidence="2 8" id="KW-0808">Transferase</keyword>
<evidence type="ECO:0000313" key="11">
    <source>
        <dbReference type="Proteomes" id="UP000095552"/>
    </source>
</evidence>
<comment type="similarity">
    <text evidence="1 8">Belongs to the cytidylate kinase family. Type 1 subfamily.</text>
</comment>
<dbReference type="GO" id="GO:0005737">
    <property type="term" value="C:cytoplasm"/>
    <property type="evidence" value="ECO:0007669"/>
    <property type="project" value="UniProtKB-SubCell"/>
</dbReference>
<dbReference type="SUPFAM" id="SSF52540">
    <property type="entry name" value="P-loop containing nucleoside triphosphate hydrolases"/>
    <property type="match status" value="1"/>
</dbReference>
<keyword evidence="4 8" id="KW-0418">Kinase</keyword>
<dbReference type="Gene3D" id="3.40.50.300">
    <property type="entry name" value="P-loop containing nucleotide triphosphate hydrolases"/>
    <property type="match status" value="1"/>
</dbReference>
<dbReference type="InterPro" id="IPR027417">
    <property type="entry name" value="P-loop_NTPase"/>
</dbReference>
<dbReference type="GO" id="GO:0036430">
    <property type="term" value="F:CMP kinase activity"/>
    <property type="evidence" value="ECO:0007669"/>
    <property type="project" value="RHEA"/>
</dbReference>
<comment type="catalytic activity">
    <reaction evidence="6 8">
        <text>dCMP + ATP = dCDP + ADP</text>
        <dbReference type="Rhea" id="RHEA:25094"/>
        <dbReference type="ChEBI" id="CHEBI:30616"/>
        <dbReference type="ChEBI" id="CHEBI:57566"/>
        <dbReference type="ChEBI" id="CHEBI:58593"/>
        <dbReference type="ChEBI" id="CHEBI:456216"/>
        <dbReference type="EC" id="2.7.4.25"/>
    </reaction>
</comment>
<feature type="domain" description="Cytidylate kinase" evidence="9">
    <location>
        <begin position="6"/>
        <end position="221"/>
    </location>
</feature>
<dbReference type="GO" id="GO:0006220">
    <property type="term" value="P:pyrimidine nucleotide metabolic process"/>
    <property type="evidence" value="ECO:0007669"/>
    <property type="project" value="UniProtKB-UniRule"/>
</dbReference>
<dbReference type="InterPro" id="IPR011994">
    <property type="entry name" value="Cytidylate_kinase_dom"/>
</dbReference>
<evidence type="ECO:0000313" key="10">
    <source>
        <dbReference type="EMBL" id="OEK04195.1"/>
    </source>
</evidence>
<gene>
    <name evidence="8" type="primary">cmk</name>
    <name evidence="10" type="ORF">BFP71_11975</name>
</gene>
<evidence type="ECO:0000256" key="7">
    <source>
        <dbReference type="ARBA" id="ARBA00048478"/>
    </source>
</evidence>
<dbReference type="OrthoDB" id="9807434at2"/>
<evidence type="ECO:0000256" key="1">
    <source>
        <dbReference type="ARBA" id="ARBA00009427"/>
    </source>
</evidence>
<evidence type="ECO:0000256" key="4">
    <source>
        <dbReference type="ARBA" id="ARBA00022777"/>
    </source>
</evidence>
<evidence type="ECO:0000256" key="5">
    <source>
        <dbReference type="ARBA" id="ARBA00022840"/>
    </source>
</evidence>
<proteinExistence type="inferred from homology"/>
<evidence type="ECO:0000256" key="6">
    <source>
        <dbReference type="ARBA" id="ARBA00047615"/>
    </source>
</evidence>
<sequence>MRKINIAIDGLSGCGKSSTAKVVAKALHYKFIDTGAMYRAVTLYFLQNKVDLMDEDAVEAALNQIYIDFLFNKESQKNETILNKQNVENEIRKMYISENVSAVSAVKAVRIAMVAQQQAMGEEKGVVMDGRDIGSVVFPDAELKVFMTASTEVRAKRRQKELAEKGEQVDLNEIMKNLESRDFQDSTREESPLVKVADAVEIDTSNLKFEDQVQKILDLANDRITEE</sequence>
<keyword evidence="8" id="KW-0963">Cytoplasm</keyword>
<protein>
    <recommendedName>
        <fullName evidence="8">Cytidylate kinase</fullName>
        <shortName evidence="8">CK</shortName>
        <ecNumber evidence="8">2.7.4.25</ecNumber>
    </recommendedName>
    <alternativeName>
        <fullName evidence="8">Cytidine monophosphate kinase</fullName>
        <shortName evidence="8">CMP kinase</shortName>
    </alternativeName>
</protein>
<name>A0A1E5SYK4_9BACT</name>
<dbReference type="Proteomes" id="UP000095552">
    <property type="component" value="Unassembled WGS sequence"/>
</dbReference>
<dbReference type="Pfam" id="PF02224">
    <property type="entry name" value="Cytidylate_kin"/>
    <property type="match status" value="1"/>
</dbReference>
<accession>A0A1E5SYK4</accession>
<evidence type="ECO:0000256" key="2">
    <source>
        <dbReference type="ARBA" id="ARBA00022679"/>
    </source>
</evidence>
<keyword evidence="11" id="KW-1185">Reference proteome</keyword>
<evidence type="ECO:0000256" key="3">
    <source>
        <dbReference type="ARBA" id="ARBA00022741"/>
    </source>
</evidence>
<evidence type="ECO:0000256" key="8">
    <source>
        <dbReference type="HAMAP-Rule" id="MF_00238"/>
    </source>
</evidence>
<dbReference type="HAMAP" id="MF_00238">
    <property type="entry name" value="Cytidyl_kinase_type1"/>
    <property type="match status" value="1"/>
</dbReference>
<dbReference type="CDD" id="cd02020">
    <property type="entry name" value="CMPK"/>
    <property type="match status" value="1"/>
</dbReference>
<dbReference type="GO" id="GO:0005524">
    <property type="term" value="F:ATP binding"/>
    <property type="evidence" value="ECO:0007669"/>
    <property type="project" value="UniProtKB-UniRule"/>
</dbReference>
<comment type="caution">
    <text evidence="10">The sequence shown here is derived from an EMBL/GenBank/DDBJ whole genome shotgun (WGS) entry which is preliminary data.</text>
</comment>
<dbReference type="GO" id="GO:0036431">
    <property type="term" value="F:dCMP kinase activity"/>
    <property type="evidence" value="ECO:0007669"/>
    <property type="project" value="InterPro"/>
</dbReference>
<reference evidence="10 11" key="1">
    <citation type="submission" date="2016-08" db="EMBL/GenBank/DDBJ databases">
        <title>Draft genome of Fabibacter sp. strain SK-8.</title>
        <authorList>
            <person name="Wong S.-K."/>
            <person name="Hamasaki K."/>
            <person name="Yoshizawa S."/>
        </authorList>
    </citation>
    <scope>NUCLEOTIDE SEQUENCE [LARGE SCALE GENOMIC DNA]</scope>
    <source>
        <strain evidence="10 11">SK-8</strain>
    </source>
</reference>
<comment type="subcellular location">
    <subcellularLocation>
        <location evidence="8">Cytoplasm</location>
    </subcellularLocation>
</comment>
<keyword evidence="5 8" id="KW-0067">ATP-binding</keyword>
<keyword evidence="3 8" id="KW-0547">Nucleotide-binding</keyword>
<dbReference type="EMBL" id="MDGQ01000005">
    <property type="protein sequence ID" value="OEK04195.1"/>
    <property type="molecule type" value="Genomic_DNA"/>
</dbReference>
<dbReference type="AlphaFoldDB" id="A0A1E5SYK4"/>
<dbReference type="InterPro" id="IPR003136">
    <property type="entry name" value="Cytidylate_kin"/>
</dbReference>